<reference evidence="7 8" key="1">
    <citation type="journal article" date="2023" name="Hortic Res">
        <title>Pangenome of water caltrop reveals structural variations and asymmetric subgenome divergence after allopolyploidization.</title>
        <authorList>
            <person name="Zhang X."/>
            <person name="Chen Y."/>
            <person name="Wang L."/>
            <person name="Yuan Y."/>
            <person name="Fang M."/>
            <person name="Shi L."/>
            <person name="Lu R."/>
            <person name="Comes H.P."/>
            <person name="Ma Y."/>
            <person name="Chen Y."/>
            <person name="Huang G."/>
            <person name="Zhou Y."/>
            <person name="Zheng Z."/>
            <person name="Qiu Y."/>
        </authorList>
    </citation>
    <scope>NUCLEOTIDE SEQUENCE [LARGE SCALE GENOMIC DNA]</scope>
    <source>
        <strain evidence="7">F231</strain>
    </source>
</reference>
<keyword evidence="3" id="KW-0238">DNA-binding</keyword>
<comment type="caution">
    <text evidence="7">The sequence shown here is derived from an EMBL/GenBank/DDBJ whole genome shotgun (WGS) entry which is preliminary data.</text>
</comment>
<dbReference type="AlphaFoldDB" id="A0AAN7L0N5"/>
<dbReference type="GO" id="GO:0005634">
    <property type="term" value="C:nucleus"/>
    <property type="evidence" value="ECO:0007669"/>
    <property type="project" value="UniProtKB-SubCell"/>
</dbReference>
<proteinExistence type="predicted"/>
<keyword evidence="5" id="KW-0539">Nucleus</keyword>
<dbReference type="Proteomes" id="UP001346149">
    <property type="component" value="Unassembled WGS sequence"/>
</dbReference>
<feature type="domain" description="TCP" evidence="6">
    <location>
        <begin position="73"/>
        <end position="131"/>
    </location>
</feature>
<evidence type="ECO:0000256" key="2">
    <source>
        <dbReference type="ARBA" id="ARBA00023015"/>
    </source>
</evidence>
<dbReference type="PROSITE" id="PS51369">
    <property type="entry name" value="TCP"/>
    <property type="match status" value="1"/>
</dbReference>
<protein>
    <recommendedName>
        <fullName evidence="6">TCP domain-containing protein</fullName>
    </recommendedName>
</protein>
<evidence type="ECO:0000256" key="3">
    <source>
        <dbReference type="ARBA" id="ARBA00023125"/>
    </source>
</evidence>
<dbReference type="EMBL" id="JAXQNO010000018">
    <property type="protein sequence ID" value="KAK4776711.1"/>
    <property type="molecule type" value="Genomic_DNA"/>
</dbReference>
<dbReference type="PANTHER" id="PTHR31072">
    <property type="entry name" value="TRANSCRIPTION FACTOR TCP4-RELATED"/>
    <property type="match status" value="1"/>
</dbReference>
<comment type="subcellular location">
    <subcellularLocation>
        <location evidence="1">Nucleus</location>
    </subcellularLocation>
</comment>
<dbReference type="InterPro" id="IPR005333">
    <property type="entry name" value="Transcription_factor_TCP"/>
</dbReference>
<evidence type="ECO:0000313" key="8">
    <source>
        <dbReference type="Proteomes" id="UP001346149"/>
    </source>
</evidence>
<name>A0AAN7L0N5_TRANT</name>
<evidence type="ECO:0000256" key="1">
    <source>
        <dbReference type="ARBA" id="ARBA00004123"/>
    </source>
</evidence>
<dbReference type="GO" id="GO:0043565">
    <property type="term" value="F:sequence-specific DNA binding"/>
    <property type="evidence" value="ECO:0007669"/>
    <property type="project" value="TreeGrafter"/>
</dbReference>
<accession>A0AAN7L0N5</accession>
<keyword evidence="2" id="KW-0805">Transcription regulation</keyword>
<dbReference type="PANTHER" id="PTHR31072:SF268">
    <property type="entry name" value="TCP DOMAIN-CONTAINING PROTEIN"/>
    <property type="match status" value="1"/>
</dbReference>
<evidence type="ECO:0000313" key="7">
    <source>
        <dbReference type="EMBL" id="KAK4776711.1"/>
    </source>
</evidence>
<dbReference type="Pfam" id="PF03634">
    <property type="entry name" value="TCP"/>
    <property type="match status" value="1"/>
</dbReference>
<sequence length="347" mass="39274">MLSPASKEEGTTFMNFTDVSRNPCRRMNAMSDQWTKEERDQDQDRISLMPSSSRRWSAFRNPRIVQVSRTFGGKDRHSKVCTVRGLRDRRIRLSVPTALQLYELQDKLGVGQPSKVIDWLMDVTKHEIDKLPPLQIPPGFGGFPLPSPDLLFMDTGNSAFMKYGLIDPMIPSKNHEIRIHSNTVGEDHSVTDLARGKGKEIHCREHHLEKAKFVESNAPPWLNFGSPPNLSSSSHHPQGSQFGFMSSFDQNHLTNFHCNSTSPSLSLSSNTHYKPPYCCPSTPVMPHLLPPYNNAAPHHPSDEKNFQLFQSFMPSLNLFESPLSRPNFGEYLKFLPHENKTGNPPNS</sequence>
<evidence type="ECO:0000256" key="4">
    <source>
        <dbReference type="ARBA" id="ARBA00023163"/>
    </source>
</evidence>
<keyword evidence="4" id="KW-0804">Transcription</keyword>
<gene>
    <name evidence="7" type="ORF">SAY86_005399</name>
</gene>
<organism evidence="7 8">
    <name type="scientific">Trapa natans</name>
    <name type="common">Water chestnut</name>
    <dbReference type="NCBI Taxonomy" id="22666"/>
    <lineage>
        <taxon>Eukaryota</taxon>
        <taxon>Viridiplantae</taxon>
        <taxon>Streptophyta</taxon>
        <taxon>Embryophyta</taxon>
        <taxon>Tracheophyta</taxon>
        <taxon>Spermatophyta</taxon>
        <taxon>Magnoliopsida</taxon>
        <taxon>eudicotyledons</taxon>
        <taxon>Gunneridae</taxon>
        <taxon>Pentapetalae</taxon>
        <taxon>rosids</taxon>
        <taxon>malvids</taxon>
        <taxon>Myrtales</taxon>
        <taxon>Lythraceae</taxon>
        <taxon>Trapa</taxon>
    </lineage>
</organism>
<dbReference type="GO" id="GO:0003700">
    <property type="term" value="F:DNA-binding transcription factor activity"/>
    <property type="evidence" value="ECO:0007669"/>
    <property type="project" value="InterPro"/>
</dbReference>
<evidence type="ECO:0000256" key="5">
    <source>
        <dbReference type="ARBA" id="ARBA00023242"/>
    </source>
</evidence>
<dbReference type="InterPro" id="IPR017887">
    <property type="entry name" value="TF_TCP_subgr"/>
</dbReference>
<evidence type="ECO:0000259" key="6">
    <source>
        <dbReference type="PROSITE" id="PS51369"/>
    </source>
</evidence>
<keyword evidence="8" id="KW-1185">Reference proteome</keyword>